<dbReference type="PANTHER" id="PTHR43176">
    <property type="entry name" value="3-HYDROXYISOBUTYRYL-COA HYDROLASE-RELATED"/>
    <property type="match status" value="1"/>
</dbReference>
<comment type="catalytic activity">
    <reaction evidence="1">
        <text>3-hydroxy-2-methylpropanoyl-CoA + H2O = 3-hydroxy-2-methylpropanoate + CoA + H(+)</text>
        <dbReference type="Rhea" id="RHEA:20888"/>
        <dbReference type="ChEBI" id="CHEBI:11805"/>
        <dbReference type="ChEBI" id="CHEBI:15377"/>
        <dbReference type="ChEBI" id="CHEBI:15378"/>
        <dbReference type="ChEBI" id="CHEBI:57287"/>
        <dbReference type="ChEBI" id="CHEBI:57340"/>
        <dbReference type="EC" id="3.1.2.4"/>
    </reaction>
</comment>
<dbReference type="OrthoDB" id="9790967at2"/>
<evidence type="ECO:0000256" key="3">
    <source>
        <dbReference type="ARBA" id="ARBA00022801"/>
    </source>
</evidence>
<dbReference type="Gene3D" id="3.90.226.10">
    <property type="entry name" value="2-enoyl-CoA Hydratase, Chain A, domain 1"/>
    <property type="match status" value="1"/>
</dbReference>
<dbReference type="Pfam" id="PF16113">
    <property type="entry name" value="ECH_2"/>
    <property type="match status" value="1"/>
</dbReference>
<reference evidence="5 6" key="1">
    <citation type="submission" date="2019-09" db="EMBL/GenBank/DDBJ databases">
        <title>Phylogeny of genus Pseudoclavibacter and closely related genus.</title>
        <authorList>
            <person name="Li Y."/>
        </authorList>
    </citation>
    <scope>NUCLEOTIDE SEQUENCE [LARGE SCALE GENOMIC DNA]</scope>
    <source>
        <strain evidence="5 6">EGI 60007</strain>
    </source>
</reference>
<comment type="caution">
    <text evidence="5">The sequence shown here is derived from an EMBL/GenBank/DDBJ whole genome shotgun (WGS) entry which is preliminary data.</text>
</comment>
<dbReference type="SUPFAM" id="SSF52096">
    <property type="entry name" value="ClpP/crotonase"/>
    <property type="match status" value="1"/>
</dbReference>
<gene>
    <name evidence="5" type="ORF">F8O04_10850</name>
</gene>
<feature type="domain" description="Enoyl-CoA hydratase/isomerase" evidence="4">
    <location>
        <begin position="21"/>
        <end position="347"/>
    </location>
</feature>
<evidence type="ECO:0000256" key="1">
    <source>
        <dbReference type="ARBA" id="ARBA00001709"/>
    </source>
</evidence>
<dbReference type="InterPro" id="IPR045004">
    <property type="entry name" value="ECH_dom"/>
</dbReference>
<evidence type="ECO:0000259" key="4">
    <source>
        <dbReference type="Pfam" id="PF16113"/>
    </source>
</evidence>
<keyword evidence="6" id="KW-1185">Reference proteome</keyword>
<keyword evidence="5" id="KW-0413">Isomerase</keyword>
<accession>A0A6H9WNL0</accession>
<dbReference type="NCBIfam" id="NF004127">
    <property type="entry name" value="PRK05617.1"/>
    <property type="match status" value="1"/>
</dbReference>
<dbReference type="EMBL" id="WBJY01000002">
    <property type="protein sequence ID" value="KAB1648206.1"/>
    <property type="molecule type" value="Genomic_DNA"/>
</dbReference>
<keyword evidence="3" id="KW-0378">Hydrolase</keyword>
<dbReference type="InterPro" id="IPR032259">
    <property type="entry name" value="HIBYL-CoA-H"/>
</dbReference>
<evidence type="ECO:0000313" key="6">
    <source>
        <dbReference type="Proteomes" id="UP000431744"/>
    </source>
</evidence>
<evidence type="ECO:0000256" key="2">
    <source>
        <dbReference type="ARBA" id="ARBA00011915"/>
    </source>
</evidence>
<dbReference type="GO" id="GO:0005829">
    <property type="term" value="C:cytosol"/>
    <property type="evidence" value="ECO:0007669"/>
    <property type="project" value="TreeGrafter"/>
</dbReference>
<sequence length="360" mass="37576">MTSPPKDASGAVLFEQRGGLGLVTLNRPRAINALSHDMVVTMHRGLAAWAADDRIHAVAIRGSGDRGLCAGGDVAELATLMRTDPTAAAAEAASFFRDEYRLDRAVARYPKPYVAVMDGIVLGGGVGVSAHGSHRVVTERSKVGMPETGIGLFPDVGGTWLLSRAPQGVGVLIALTGTPVGAGDAIRAGIADAFVPSERLDRLLKLLETRSADDALVEVRAEAPSAALESEAGWTQRLGEATNAATAIAMIEAAADAGSDAAAGARDVIATRSPRSLAVSFEAIRRAADLPDLETALMQEYRLMLRMVAAPDFAEGVRAQLIDKDRNPSWTPATLAEVTADDVDAVFAPLADGDLTFAEN</sequence>
<protein>
    <recommendedName>
        <fullName evidence="2">3-hydroxyisobutyryl-CoA hydrolase</fullName>
        <ecNumber evidence="2">3.1.2.4</ecNumber>
    </recommendedName>
</protein>
<dbReference type="GO" id="GO:0003860">
    <property type="term" value="F:3-hydroxyisobutyryl-CoA hydrolase activity"/>
    <property type="evidence" value="ECO:0007669"/>
    <property type="project" value="UniProtKB-EC"/>
</dbReference>
<evidence type="ECO:0000313" key="5">
    <source>
        <dbReference type="EMBL" id="KAB1648206.1"/>
    </source>
</evidence>
<organism evidence="5 6">
    <name type="scientific">Pseudoclavibacter endophyticus</name>
    <dbReference type="NCBI Taxonomy" id="1778590"/>
    <lineage>
        <taxon>Bacteria</taxon>
        <taxon>Bacillati</taxon>
        <taxon>Actinomycetota</taxon>
        <taxon>Actinomycetes</taxon>
        <taxon>Micrococcales</taxon>
        <taxon>Microbacteriaceae</taxon>
        <taxon>Pseudoclavibacter</taxon>
    </lineage>
</organism>
<dbReference type="EC" id="3.1.2.4" evidence="2"/>
<name>A0A6H9WNL0_9MICO</name>
<dbReference type="CDD" id="cd06558">
    <property type="entry name" value="crotonase-like"/>
    <property type="match status" value="1"/>
</dbReference>
<proteinExistence type="predicted"/>
<dbReference type="GO" id="GO:0016853">
    <property type="term" value="F:isomerase activity"/>
    <property type="evidence" value="ECO:0007669"/>
    <property type="project" value="UniProtKB-KW"/>
</dbReference>
<dbReference type="RefSeq" id="WP_158029401.1">
    <property type="nucleotide sequence ID" value="NZ_BMHG01000001.1"/>
</dbReference>
<dbReference type="InterPro" id="IPR029045">
    <property type="entry name" value="ClpP/crotonase-like_dom_sf"/>
</dbReference>
<dbReference type="GO" id="GO:0006574">
    <property type="term" value="P:L-valine catabolic process"/>
    <property type="evidence" value="ECO:0007669"/>
    <property type="project" value="TreeGrafter"/>
</dbReference>
<dbReference type="Proteomes" id="UP000431744">
    <property type="component" value="Unassembled WGS sequence"/>
</dbReference>
<dbReference type="AlphaFoldDB" id="A0A6H9WNL0"/>
<dbReference type="PANTHER" id="PTHR43176:SF3">
    <property type="entry name" value="3-HYDROXYISOBUTYRYL-COA HYDROLASE, MITOCHONDRIAL"/>
    <property type="match status" value="1"/>
</dbReference>